<feature type="region of interest" description="Disordered" evidence="5">
    <location>
        <begin position="361"/>
        <end position="380"/>
    </location>
</feature>
<protein>
    <recommendedName>
        <fullName evidence="10">Exo-alpha-sialidase / neuraminidase</fullName>
    </recommendedName>
</protein>
<dbReference type="OrthoDB" id="5426678at2759"/>
<feature type="region of interest" description="Disordered" evidence="5">
    <location>
        <begin position="405"/>
        <end position="443"/>
    </location>
</feature>
<proteinExistence type="predicted"/>
<dbReference type="AlphaFoldDB" id="A0A0P7ATZ9"/>
<evidence type="ECO:0000256" key="4">
    <source>
        <dbReference type="ARBA" id="ARBA00023136"/>
    </source>
</evidence>
<feature type="compositionally biased region" description="Basic and acidic residues" evidence="5">
    <location>
        <begin position="316"/>
        <end position="325"/>
    </location>
</feature>
<evidence type="ECO:0000313" key="8">
    <source>
        <dbReference type="EMBL" id="KPM41317.1"/>
    </source>
</evidence>
<evidence type="ECO:0000256" key="6">
    <source>
        <dbReference type="SAM" id="Phobius"/>
    </source>
</evidence>
<feature type="compositionally biased region" description="Pro residues" evidence="5">
    <location>
        <begin position="426"/>
        <end position="437"/>
    </location>
</feature>
<evidence type="ECO:0000256" key="3">
    <source>
        <dbReference type="ARBA" id="ARBA00022989"/>
    </source>
</evidence>
<feature type="chain" id="PRO_5006135055" description="Exo-alpha-sialidase / neuraminidase" evidence="7">
    <location>
        <begin position="23"/>
        <end position="524"/>
    </location>
</feature>
<dbReference type="Proteomes" id="UP000050424">
    <property type="component" value="Unassembled WGS sequence"/>
</dbReference>
<keyword evidence="4 6" id="KW-0472">Membrane</keyword>
<dbReference type="InterPro" id="IPR051694">
    <property type="entry name" value="Immunoregulatory_rcpt-like"/>
</dbReference>
<feature type="compositionally biased region" description="Basic and acidic residues" evidence="5">
    <location>
        <begin position="500"/>
        <end position="512"/>
    </location>
</feature>
<dbReference type="GO" id="GO:0016020">
    <property type="term" value="C:membrane"/>
    <property type="evidence" value="ECO:0007669"/>
    <property type="project" value="UniProtKB-SubCell"/>
</dbReference>
<sequence>MASSSLPTLALLLVLLLGTVLALEVTPGSSCATFCLDENDGSGFDPKASTTNTSDIICKDTDFSEKAAGIKFQSCLECLQKSEKSNGTESDLHWYLYNLRYTISTCLFSVPAAPAFDVDSPCVIDYGCQPLRDPLTYDKLTSKPGNTYGYCEADDEGFMGSKLKPCISCLQSSGDQVYLSNFMIALEAGCEQKPENGSRLSLSGTVFSSTAVNITTPGENILDKPEGASSSSMTTGTIVGIAVGIALFFFSGVALFVVYWRRQRQAKRNEKAAYHGDNFGTPDPFLPPDVSKMSASLRSYSAQSQYSSGRMTSGDYYDKIDKENGRSGSRLQYNFDPRAPSRGPGTALPTHQAYKPSTLGISRSAPLESNPHQPATMAPVHQRTESIGNSYALQIYMNTGSDEPAAAAANIQPPPPPYNGSSSRAAPPPPPPGPPPGQQSSVPSLFMPLLSKVRMPKKYTPPTLVPADTTPIITISEPVMTNDARFQDTPLAGGVVYAEHAPERDQRDHGDVPMRSGKSTLYGY</sequence>
<keyword evidence="9" id="KW-1185">Reference proteome</keyword>
<evidence type="ECO:0000256" key="1">
    <source>
        <dbReference type="ARBA" id="ARBA00004167"/>
    </source>
</evidence>
<keyword evidence="7" id="KW-0732">Signal</keyword>
<evidence type="ECO:0000256" key="7">
    <source>
        <dbReference type="SAM" id="SignalP"/>
    </source>
</evidence>
<feature type="region of interest" description="Disordered" evidence="5">
    <location>
        <begin position="304"/>
        <end position="353"/>
    </location>
</feature>
<comment type="subcellular location">
    <subcellularLocation>
        <location evidence="1">Membrane</location>
        <topology evidence="1">Single-pass membrane protein</topology>
    </subcellularLocation>
</comment>
<feature type="signal peptide" evidence="7">
    <location>
        <begin position="1"/>
        <end position="22"/>
    </location>
</feature>
<gene>
    <name evidence="8" type="ORF">AK830_g5237</name>
</gene>
<evidence type="ECO:0000256" key="2">
    <source>
        <dbReference type="ARBA" id="ARBA00022692"/>
    </source>
</evidence>
<name>A0A0P7ATZ9_9HYPO</name>
<dbReference type="GO" id="GO:0071944">
    <property type="term" value="C:cell periphery"/>
    <property type="evidence" value="ECO:0007669"/>
    <property type="project" value="UniProtKB-ARBA"/>
</dbReference>
<keyword evidence="2 6" id="KW-0812">Transmembrane</keyword>
<accession>A0A0P7ATZ9</accession>
<dbReference type="PANTHER" id="PTHR15549">
    <property type="entry name" value="PAIRED IMMUNOGLOBULIN-LIKE TYPE 2 RECEPTOR"/>
    <property type="match status" value="1"/>
</dbReference>
<reference evidence="8 9" key="1">
    <citation type="submission" date="2015-09" db="EMBL/GenBank/DDBJ databases">
        <title>Draft genome of a European isolate of the apple canker pathogen Neonectria ditissima.</title>
        <authorList>
            <person name="Gomez-Cortecero A."/>
            <person name="Harrison R.J."/>
            <person name="Armitage A.D."/>
        </authorList>
    </citation>
    <scope>NUCLEOTIDE SEQUENCE [LARGE SCALE GENOMIC DNA]</scope>
    <source>
        <strain evidence="8 9">R09/05</strain>
    </source>
</reference>
<dbReference type="CDD" id="cd12087">
    <property type="entry name" value="TM_EGFR-like"/>
    <property type="match status" value="1"/>
</dbReference>
<organism evidence="8 9">
    <name type="scientific">Neonectria ditissima</name>
    <dbReference type="NCBI Taxonomy" id="78410"/>
    <lineage>
        <taxon>Eukaryota</taxon>
        <taxon>Fungi</taxon>
        <taxon>Dikarya</taxon>
        <taxon>Ascomycota</taxon>
        <taxon>Pezizomycotina</taxon>
        <taxon>Sordariomycetes</taxon>
        <taxon>Hypocreomycetidae</taxon>
        <taxon>Hypocreales</taxon>
        <taxon>Nectriaceae</taxon>
        <taxon>Neonectria</taxon>
    </lineage>
</organism>
<dbReference type="EMBL" id="LKCW01000067">
    <property type="protein sequence ID" value="KPM41317.1"/>
    <property type="molecule type" value="Genomic_DNA"/>
</dbReference>
<evidence type="ECO:0000256" key="5">
    <source>
        <dbReference type="SAM" id="MobiDB-lite"/>
    </source>
</evidence>
<evidence type="ECO:0000313" key="9">
    <source>
        <dbReference type="Proteomes" id="UP000050424"/>
    </source>
</evidence>
<keyword evidence="3 6" id="KW-1133">Transmembrane helix</keyword>
<evidence type="ECO:0008006" key="10">
    <source>
        <dbReference type="Google" id="ProtNLM"/>
    </source>
</evidence>
<comment type="caution">
    <text evidence="8">The sequence shown here is derived from an EMBL/GenBank/DDBJ whole genome shotgun (WGS) entry which is preliminary data.</text>
</comment>
<feature type="region of interest" description="Disordered" evidence="5">
    <location>
        <begin position="500"/>
        <end position="524"/>
    </location>
</feature>
<feature type="transmembrane region" description="Helical" evidence="6">
    <location>
        <begin position="238"/>
        <end position="260"/>
    </location>
</feature>